<evidence type="ECO:0000313" key="6">
    <source>
        <dbReference type="Proteomes" id="UP000079169"/>
    </source>
</evidence>
<comment type="subcellular location">
    <subcellularLocation>
        <location evidence="1">Membrane</location>
        <topology evidence="1">Multi-pass membrane protein</topology>
    </subcellularLocation>
</comment>
<gene>
    <name evidence="7" type="primary">LOC113472155</name>
</gene>
<dbReference type="Proteomes" id="UP000079169">
    <property type="component" value="Unplaced"/>
</dbReference>
<dbReference type="RefSeq" id="XP_026687577.1">
    <property type="nucleotide sequence ID" value="XM_026831776.1"/>
</dbReference>
<dbReference type="GO" id="GO:0005886">
    <property type="term" value="C:plasma membrane"/>
    <property type="evidence" value="ECO:0007669"/>
    <property type="project" value="TreeGrafter"/>
</dbReference>
<dbReference type="STRING" id="121845.A0A3Q0JGK0"/>
<name>A0A3Q0JGK0_DIACI</name>
<sequence length="181" mass="19838">MLEHITWNALFRRRNACTVRNEQSELGRVLTTTDLTLLGIGSTLGVGIYILPGTVSKEIAGPGAVLSFFFASVVSIFAGLCYAELGSRVPKAGSAYIYTFITIEKGTYVYAEYCCRIHKPIVICLQAVKLFYEIELVSLCSLCIGLCYAELGSRVPKAGSAYIYTFITFNNQFSIGTVIQI</sequence>
<keyword evidence="6" id="KW-1185">Reference proteome</keyword>
<evidence type="ECO:0000256" key="3">
    <source>
        <dbReference type="ARBA" id="ARBA00022989"/>
    </source>
</evidence>
<organism evidence="6 7">
    <name type="scientific">Diaphorina citri</name>
    <name type="common">Asian citrus psyllid</name>
    <dbReference type="NCBI Taxonomy" id="121845"/>
    <lineage>
        <taxon>Eukaryota</taxon>
        <taxon>Metazoa</taxon>
        <taxon>Ecdysozoa</taxon>
        <taxon>Arthropoda</taxon>
        <taxon>Hexapoda</taxon>
        <taxon>Insecta</taxon>
        <taxon>Pterygota</taxon>
        <taxon>Neoptera</taxon>
        <taxon>Paraneoptera</taxon>
        <taxon>Hemiptera</taxon>
        <taxon>Sternorrhyncha</taxon>
        <taxon>Psylloidea</taxon>
        <taxon>Psyllidae</taxon>
        <taxon>Diaphorininae</taxon>
        <taxon>Diaphorina</taxon>
    </lineage>
</organism>
<protein>
    <submittedName>
        <fullName evidence="7">Cationic amino acid transporter 2-like</fullName>
    </submittedName>
</protein>
<keyword evidence="4 5" id="KW-0472">Membrane</keyword>
<dbReference type="PANTHER" id="PTHR43243">
    <property type="entry name" value="INNER MEMBRANE TRANSPORTER YGJI-RELATED"/>
    <property type="match status" value="1"/>
</dbReference>
<keyword evidence="2 5" id="KW-0812">Transmembrane</keyword>
<dbReference type="GO" id="GO:0015171">
    <property type="term" value="F:amino acid transmembrane transporter activity"/>
    <property type="evidence" value="ECO:0007669"/>
    <property type="project" value="TreeGrafter"/>
</dbReference>
<dbReference type="GeneID" id="113472155"/>
<evidence type="ECO:0000256" key="4">
    <source>
        <dbReference type="ARBA" id="ARBA00023136"/>
    </source>
</evidence>
<evidence type="ECO:0000256" key="1">
    <source>
        <dbReference type="ARBA" id="ARBA00004141"/>
    </source>
</evidence>
<dbReference type="AlphaFoldDB" id="A0A3Q0JGK0"/>
<dbReference type="KEGG" id="dci:113472155"/>
<feature type="transmembrane region" description="Helical" evidence="5">
    <location>
        <begin position="63"/>
        <end position="83"/>
    </location>
</feature>
<accession>A0A3Q0JGK0</accession>
<dbReference type="PANTHER" id="PTHR43243:SF105">
    <property type="entry name" value="CATIONIC AMINO ACID TRANSPORTER C-TERMINAL DOMAIN-CONTAINING PROTEIN"/>
    <property type="match status" value="1"/>
</dbReference>
<dbReference type="InterPro" id="IPR002293">
    <property type="entry name" value="AA/rel_permease1"/>
</dbReference>
<evidence type="ECO:0000256" key="2">
    <source>
        <dbReference type="ARBA" id="ARBA00022692"/>
    </source>
</evidence>
<dbReference type="PaxDb" id="121845-A0A3Q0JGK0"/>
<dbReference type="Pfam" id="PF13520">
    <property type="entry name" value="AA_permease_2"/>
    <property type="match status" value="1"/>
</dbReference>
<keyword evidence="3 5" id="KW-1133">Transmembrane helix</keyword>
<reference evidence="7" key="1">
    <citation type="submission" date="2025-08" db="UniProtKB">
        <authorList>
            <consortium name="RefSeq"/>
        </authorList>
    </citation>
    <scope>IDENTIFICATION</scope>
</reference>
<feature type="transmembrane region" description="Helical" evidence="5">
    <location>
        <begin position="29"/>
        <end position="51"/>
    </location>
</feature>
<evidence type="ECO:0000256" key="5">
    <source>
        <dbReference type="SAM" id="Phobius"/>
    </source>
</evidence>
<evidence type="ECO:0000313" key="7">
    <source>
        <dbReference type="RefSeq" id="XP_026687577.1"/>
    </source>
</evidence>
<proteinExistence type="predicted"/>
<dbReference type="Gene3D" id="1.20.1740.10">
    <property type="entry name" value="Amino acid/polyamine transporter I"/>
    <property type="match status" value="2"/>
</dbReference>